<dbReference type="PROSITE" id="PS00844">
    <property type="entry name" value="DALA_DALA_LIGASE_2"/>
    <property type="match status" value="1"/>
</dbReference>
<dbReference type="PIRSF" id="PIRSF039102">
    <property type="entry name" value="Ddl/VanB"/>
    <property type="match status" value="1"/>
</dbReference>
<dbReference type="GO" id="GO:0005737">
    <property type="term" value="C:cytoplasm"/>
    <property type="evidence" value="ECO:0007669"/>
    <property type="project" value="UniProtKB-SubCell"/>
</dbReference>
<feature type="binding site" evidence="10">
    <location>
        <position position="267"/>
    </location>
    <ligand>
        <name>Mg(2+)</name>
        <dbReference type="ChEBI" id="CHEBI:18420"/>
        <label>2</label>
    </ligand>
</feature>
<keyword evidence="4" id="KW-0436">Ligase</keyword>
<evidence type="ECO:0000256" key="3">
    <source>
        <dbReference type="ARBA" id="ARBA00022490"/>
    </source>
</evidence>
<evidence type="ECO:0000256" key="5">
    <source>
        <dbReference type="ARBA" id="ARBA00022741"/>
    </source>
</evidence>
<reference evidence="13 14" key="1">
    <citation type="journal article" date="2012" name="BMC Genomics">
        <title>Complete genome sequence of Saccharothrix espanaensis DSM 44229T and comparison to the other completely sequenced Pseudonocardiaceae.</title>
        <authorList>
            <person name="Strobel T."/>
            <person name="Al-Dilaimi A."/>
            <person name="Blom J."/>
            <person name="Gessner A."/>
            <person name="Kalinowski J."/>
            <person name="Luzhetska M."/>
            <person name="Puhler A."/>
            <person name="Szczepanowski R."/>
            <person name="Bechthold A."/>
            <person name="Ruckert C."/>
        </authorList>
    </citation>
    <scope>NUCLEOTIDE SEQUENCE [LARGE SCALE GENOMIC DNA]</scope>
    <source>
        <strain evidence="14">ATCC 51144 / DSM 44229 / JCM 9112 / NBRC 15066 / NRRL 15764</strain>
    </source>
</reference>
<dbReference type="SUPFAM" id="SSF56059">
    <property type="entry name" value="Glutathione synthetase ATP-binding domain-like"/>
    <property type="match status" value="1"/>
</dbReference>
<feature type="domain" description="ATP-grasp" evidence="12">
    <location>
        <begin position="103"/>
        <end position="300"/>
    </location>
</feature>
<dbReference type="Gene3D" id="3.30.470.20">
    <property type="entry name" value="ATP-grasp fold, B domain"/>
    <property type="match status" value="1"/>
</dbReference>
<keyword evidence="7" id="KW-0133">Cell shape</keyword>
<dbReference type="GO" id="GO:0046872">
    <property type="term" value="F:metal ion binding"/>
    <property type="evidence" value="ECO:0007669"/>
    <property type="project" value="UniProtKB-KW"/>
</dbReference>
<protein>
    <recommendedName>
        <fullName evidence="12">ATP-grasp domain-containing protein</fullName>
    </recommendedName>
</protein>
<dbReference type="KEGG" id="sesp:BN6_45370"/>
<evidence type="ECO:0000256" key="6">
    <source>
        <dbReference type="ARBA" id="ARBA00022840"/>
    </source>
</evidence>
<dbReference type="PANTHER" id="PTHR23132">
    <property type="entry name" value="D-ALANINE--D-ALANINE LIGASE"/>
    <property type="match status" value="1"/>
</dbReference>
<feature type="binding site" evidence="10">
    <location>
        <position position="267"/>
    </location>
    <ligand>
        <name>Mg(2+)</name>
        <dbReference type="ChEBI" id="CHEBI:18420"/>
        <label>1</label>
    </ligand>
</feature>
<accession>K0K2K4</accession>
<dbReference type="Gene3D" id="3.30.1490.20">
    <property type="entry name" value="ATP-grasp fold, A domain"/>
    <property type="match status" value="1"/>
</dbReference>
<organism evidence="13 14">
    <name type="scientific">Saccharothrix espanaensis (strain ATCC 51144 / DSM 44229 / JCM 9112 / NBRC 15066 / NRRL 15764)</name>
    <dbReference type="NCBI Taxonomy" id="1179773"/>
    <lineage>
        <taxon>Bacteria</taxon>
        <taxon>Bacillati</taxon>
        <taxon>Actinomycetota</taxon>
        <taxon>Actinomycetes</taxon>
        <taxon>Pseudonocardiales</taxon>
        <taxon>Pseudonocardiaceae</taxon>
        <taxon>Saccharothrix</taxon>
    </lineage>
</organism>
<gene>
    <name evidence="13" type="ordered locus">BN6_45370</name>
</gene>
<keyword evidence="10" id="KW-0479">Metal-binding</keyword>
<comment type="subcellular location">
    <subcellularLocation>
        <location evidence="1">Cytoplasm</location>
    </subcellularLocation>
</comment>
<keyword evidence="9" id="KW-0961">Cell wall biogenesis/degradation</keyword>
<dbReference type="InterPro" id="IPR011095">
    <property type="entry name" value="Dala_Dala_lig_C"/>
</dbReference>
<dbReference type="GO" id="GO:0071555">
    <property type="term" value="P:cell wall organization"/>
    <property type="evidence" value="ECO:0007669"/>
    <property type="project" value="UniProtKB-KW"/>
</dbReference>
<dbReference type="PROSITE" id="PS50975">
    <property type="entry name" value="ATP_GRASP"/>
    <property type="match status" value="1"/>
</dbReference>
<dbReference type="STRING" id="1179773.BN6_45370"/>
<evidence type="ECO:0000256" key="8">
    <source>
        <dbReference type="ARBA" id="ARBA00022984"/>
    </source>
</evidence>
<sequence>MATREVLVIAGGTSSESEVSLKSGRRLLEGAHALGLRAELAVVESPADVAALPLGAGDLVLIGLHGGFGEDGRLQAYLDVLGVRYNGAGHRASAVGMDKVLTKQVAASIGIDTAPCALLSAHSGPPAFADVARTLGLPFVVKPRAQGCSVDLALVEDEAGYTDAVAAAMRHDGRAVAEHYVDGVETTVGLLAGEILPAVEIGFEGKLFDHATKFVPGRSEYRPSTLPRAVQERLAEQSAALFRELDITDYGRVDYVVPPSGTPVLLEINTLPGMTNMSVYVYACTAAGLSYEDMLSRIIKAVEAKQHQPRPER</sequence>
<dbReference type="RefSeq" id="WP_015101929.1">
    <property type="nucleotide sequence ID" value="NC_019673.1"/>
</dbReference>
<dbReference type="InterPro" id="IPR005905">
    <property type="entry name" value="D_ala_D_ala"/>
</dbReference>
<keyword evidence="10" id="KW-0464">Manganese</keyword>
<evidence type="ECO:0000259" key="12">
    <source>
        <dbReference type="PROSITE" id="PS50975"/>
    </source>
</evidence>
<dbReference type="GO" id="GO:0008360">
    <property type="term" value="P:regulation of cell shape"/>
    <property type="evidence" value="ECO:0007669"/>
    <property type="project" value="UniProtKB-KW"/>
</dbReference>
<evidence type="ECO:0000256" key="4">
    <source>
        <dbReference type="ARBA" id="ARBA00022598"/>
    </source>
</evidence>
<keyword evidence="5 11" id="KW-0547">Nucleotide-binding</keyword>
<feature type="binding site" evidence="10">
    <location>
        <position position="254"/>
    </location>
    <ligand>
        <name>Mg(2+)</name>
        <dbReference type="ChEBI" id="CHEBI:18420"/>
        <label>1</label>
    </ligand>
</feature>
<keyword evidence="6 11" id="KW-0067">ATP-binding</keyword>
<dbReference type="PANTHER" id="PTHR23132:SF23">
    <property type="entry name" value="D-ALANINE--D-ALANINE LIGASE B"/>
    <property type="match status" value="1"/>
</dbReference>
<name>K0K2K4_SACES</name>
<keyword evidence="3" id="KW-0963">Cytoplasm</keyword>
<dbReference type="HOGENOM" id="CLU_039268_2_0_11"/>
<evidence type="ECO:0000256" key="11">
    <source>
        <dbReference type="PROSITE-ProRule" id="PRU00409"/>
    </source>
</evidence>
<dbReference type="PROSITE" id="PS00843">
    <property type="entry name" value="DALA_DALA_LIGASE_1"/>
    <property type="match status" value="1"/>
</dbReference>
<evidence type="ECO:0000313" key="13">
    <source>
        <dbReference type="EMBL" id="CCH31817.1"/>
    </source>
</evidence>
<dbReference type="GO" id="GO:0008716">
    <property type="term" value="F:D-alanine-D-alanine ligase activity"/>
    <property type="evidence" value="ECO:0007669"/>
    <property type="project" value="InterPro"/>
</dbReference>
<feature type="binding site" evidence="10">
    <location>
        <position position="269"/>
    </location>
    <ligand>
        <name>Mg(2+)</name>
        <dbReference type="ChEBI" id="CHEBI:18420"/>
        <label>2</label>
    </ligand>
</feature>
<keyword evidence="14" id="KW-1185">Reference proteome</keyword>
<dbReference type="InterPro" id="IPR011761">
    <property type="entry name" value="ATP-grasp"/>
</dbReference>
<evidence type="ECO:0000256" key="1">
    <source>
        <dbReference type="ARBA" id="ARBA00004496"/>
    </source>
</evidence>
<evidence type="ECO:0000256" key="2">
    <source>
        <dbReference type="ARBA" id="ARBA00010871"/>
    </source>
</evidence>
<evidence type="ECO:0000313" key="14">
    <source>
        <dbReference type="Proteomes" id="UP000006281"/>
    </source>
</evidence>
<dbReference type="BioCyc" id="SESP1179773:BN6_RS21970-MONOMER"/>
<comment type="cofactor">
    <cofactor evidence="10">
        <name>Mg(2+)</name>
        <dbReference type="ChEBI" id="CHEBI:18420"/>
    </cofactor>
    <cofactor evidence="10">
        <name>Mn(2+)</name>
        <dbReference type="ChEBI" id="CHEBI:29035"/>
    </cofactor>
    <text evidence="10">Binds 2 magnesium or manganese ions per subunit.</text>
</comment>
<evidence type="ECO:0000256" key="9">
    <source>
        <dbReference type="ARBA" id="ARBA00023316"/>
    </source>
</evidence>
<dbReference type="Gene3D" id="3.40.50.20">
    <property type="match status" value="1"/>
</dbReference>
<dbReference type="SUPFAM" id="SSF52440">
    <property type="entry name" value="PreATP-grasp domain"/>
    <property type="match status" value="1"/>
</dbReference>
<dbReference type="Pfam" id="PF07478">
    <property type="entry name" value="Dala_Dala_lig_C"/>
    <property type="match status" value="1"/>
</dbReference>
<dbReference type="Proteomes" id="UP000006281">
    <property type="component" value="Chromosome"/>
</dbReference>
<keyword evidence="10" id="KW-0460">Magnesium</keyword>
<comment type="similarity">
    <text evidence="2">Belongs to the D-alanine--D-alanine ligase family.</text>
</comment>
<evidence type="ECO:0000256" key="10">
    <source>
        <dbReference type="PIRSR" id="PIRSR039102-3"/>
    </source>
</evidence>
<evidence type="ECO:0000256" key="7">
    <source>
        <dbReference type="ARBA" id="ARBA00022960"/>
    </source>
</evidence>
<dbReference type="InterPro" id="IPR016185">
    <property type="entry name" value="PreATP-grasp_dom_sf"/>
</dbReference>
<dbReference type="EMBL" id="HE804045">
    <property type="protein sequence ID" value="CCH31817.1"/>
    <property type="molecule type" value="Genomic_DNA"/>
</dbReference>
<dbReference type="eggNOG" id="COG1181">
    <property type="taxonomic scope" value="Bacteria"/>
</dbReference>
<proteinExistence type="inferred from homology"/>
<dbReference type="InterPro" id="IPR000291">
    <property type="entry name" value="D-Ala_lig_Van_CS"/>
</dbReference>
<dbReference type="GO" id="GO:0005524">
    <property type="term" value="F:ATP binding"/>
    <property type="evidence" value="ECO:0007669"/>
    <property type="project" value="UniProtKB-UniRule"/>
</dbReference>
<dbReference type="GO" id="GO:0009252">
    <property type="term" value="P:peptidoglycan biosynthetic process"/>
    <property type="evidence" value="ECO:0007669"/>
    <property type="project" value="UniProtKB-KW"/>
</dbReference>
<keyword evidence="8" id="KW-0573">Peptidoglycan synthesis</keyword>
<dbReference type="InterPro" id="IPR013815">
    <property type="entry name" value="ATP_grasp_subdomain_1"/>
</dbReference>
<dbReference type="PATRIC" id="fig|1179773.3.peg.4544"/>
<dbReference type="AlphaFoldDB" id="K0K2K4"/>
<dbReference type="NCBIfam" id="NF002378">
    <property type="entry name" value="PRK01372.1"/>
    <property type="match status" value="1"/>
</dbReference>
<dbReference type="OrthoDB" id="9813261at2"/>